<evidence type="ECO:0000256" key="4">
    <source>
        <dbReference type="PIRSR" id="PIRSR606118-50"/>
    </source>
</evidence>
<dbReference type="PROSITE" id="PS00398">
    <property type="entry name" value="RECOMBINASES_2"/>
    <property type="match status" value="1"/>
</dbReference>
<dbReference type="GO" id="GO:0015074">
    <property type="term" value="P:DNA integration"/>
    <property type="evidence" value="ECO:0007669"/>
    <property type="project" value="UniProtKB-KW"/>
</dbReference>
<dbReference type="InterPro" id="IPR006118">
    <property type="entry name" value="Recombinase_CS"/>
</dbReference>
<dbReference type="InterPro" id="IPR036162">
    <property type="entry name" value="Resolvase-like_N_sf"/>
</dbReference>
<name>A0A7V8EC27_PSEPU</name>
<evidence type="ECO:0000313" key="8">
    <source>
        <dbReference type="EMBL" id="KAF0251377.1"/>
    </source>
</evidence>
<dbReference type="RefSeq" id="WP_156859773.1">
    <property type="nucleotide sequence ID" value="NZ_WOWR01000061.1"/>
</dbReference>
<evidence type="ECO:0000256" key="6">
    <source>
        <dbReference type="SAM" id="MobiDB-lite"/>
    </source>
</evidence>
<accession>A0A7V8EC27</accession>
<dbReference type="GO" id="GO:0003677">
    <property type="term" value="F:DNA binding"/>
    <property type="evidence" value="ECO:0007669"/>
    <property type="project" value="UniProtKB-KW"/>
</dbReference>
<dbReference type="Pfam" id="PF00239">
    <property type="entry name" value="Resolvase"/>
    <property type="match status" value="1"/>
</dbReference>
<organism evidence="8 9">
    <name type="scientific">Pseudomonas putida</name>
    <name type="common">Arthrobacter siderocapsulatus</name>
    <dbReference type="NCBI Taxonomy" id="303"/>
    <lineage>
        <taxon>Bacteria</taxon>
        <taxon>Pseudomonadati</taxon>
        <taxon>Pseudomonadota</taxon>
        <taxon>Gammaproteobacteria</taxon>
        <taxon>Pseudomonadales</taxon>
        <taxon>Pseudomonadaceae</taxon>
        <taxon>Pseudomonas</taxon>
    </lineage>
</organism>
<evidence type="ECO:0000256" key="3">
    <source>
        <dbReference type="ARBA" id="ARBA00023172"/>
    </source>
</evidence>
<feature type="region of interest" description="Disordered" evidence="6">
    <location>
        <begin position="141"/>
        <end position="170"/>
    </location>
</feature>
<protein>
    <submittedName>
        <fullName evidence="8">Resolvase</fullName>
    </submittedName>
</protein>
<dbReference type="Gene3D" id="3.40.50.1390">
    <property type="entry name" value="Resolvase, N-terminal catalytic domain"/>
    <property type="match status" value="1"/>
</dbReference>
<feature type="compositionally biased region" description="Basic and acidic residues" evidence="6">
    <location>
        <begin position="151"/>
        <end position="170"/>
    </location>
</feature>
<dbReference type="CDD" id="cd03767">
    <property type="entry name" value="SR_Res_par"/>
    <property type="match status" value="1"/>
</dbReference>
<dbReference type="PROSITE" id="PS00397">
    <property type="entry name" value="RECOMBINASES_1"/>
    <property type="match status" value="1"/>
</dbReference>
<proteinExistence type="predicted"/>
<comment type="caution">
    <text evidence="8">The sequence shown here is derived from an EMBL/GenBank/DDBJ whole genome shotgun (WGS) entry which is preliminary data.</text>
</comment>
<dbReference type="PANTHER" id="PTHR30461">
    <property type="entry name" value="DNA-INVERTASE FROM LAMBDOID PROPHAGE"/>
    <property type="match status" value="1"/>
</dbReference>
<dbReference type="SUPFAM" id="SSF53041">
    <property type="entry name" value="Resolvase-like"/>
    <property type="match status" value="1"/>
</dbReference>
<keyword evidence="1" id="KW-0229">DNA integration</keyword>
<dbReference type="PANTHER" id="PTHR30461:SF25">
    <property type="entry name" value="RESOLVASE-RELATED"/>
    <property type="match status" value="1"/>
</dbReference>
<reference evidence="8 9" key="1">
    <citation type="submission" date="2019-12" db="EMBL/GenBank/DDBJ databases">
        <authorList>
            <person name="Woiski C."/>
        </authorList>
    </citation>
    <scope>NUCLEOTIDE SEQUENCE [LARGE SCALE GENOMIC DNA]</scope>
    <source>
        <strain evidence="8 9">BOE100</strain>
    </source>
</reference>
<keyword evidence="2" id="KW-0238">DNA-binding</keyword>
<dbReference type="SMART" id="SM00857">
    <property type="entry name" value="Resolvase"/>
    <property type="match status" value="1"/>
</dbReference>
<evidence type="ECO:0000259" key="7">
    <source>
        <dbReference type="PROSITE" id="PS51736"/>
    </source>
</evidence>
<dbReference type="FunFam" id="3.40.50.1390:FF:000010">
    <property type="entry name" value="Recombinase resolvase family"/>
    <property type="match status" value="1"/>
</dbReference>
<dbReference type="EMBL" id="WOWR01000061">
    <property type="protein sequence ID" value="KAF0251377.1"/>
    <property type="molecule type" value="Genomic_DNA"/>
</dbReference>
<dbReference type="PROSITE" id="PS51736">
    <property type="entry name" value="RECOMBINASES_3"/>
    <property type="match status" value="1"/>
</dbReference>
<feature type="active site" description="O-(5'-phospho-DNA)-serine intermediate" evidence="4 5">
    <location>
        <position position="10"/>
    </location>
</feature>
<dbReference type="AlphaFoldDB" id="A0A7V8EC27"/>
<evidence type="ECO:0000256" key="5">
    <source>
        <dbReference type="PROSITE-ProRule" id="PRU10137"/>
    </source>
</evidence>
<evidence type="ECO:0000256" key="2">
    <source>
        <dbReference type="ARBA" id="ARBA00023125"/>
    </source>
</evidence>
<gene>
    <name evidence="8" type="ORF">GN299_28755</name>
</gene>
<dbReference type="InterPro" id="IPR006119">
    <property type="entry name" value="Resolv_N"/>
</dbReference>
<dbReference type="Proteomes" id="UP000442695">
    <property type="component" value="Unassembled WGS sequence"/>
</dbReference>
<sequence length="214" mass="24474">MYIRAYLRASTQDQDAQRARADLEAFTQERGLRIAAWYAENESGANLKRPELFRLLADSHPGDVLLIEQVDRLSRLNAEDWDRLKAELLSRKVRVVALDLPTSHMMVKAEDEMTTRMMDALNSMMLDMLAAIARKDYEDRRRRTTQGIAQAKERDKLRPQAERAYKGRPANHERNTAILAMLDRGSSWSEVCAATGASRSTLLRLVRARQNAET</sequence>
<evidence type="ECO:0000256" key="1">
    <source>
        <dbReference type="ARBA" id="ARBA00022908"/>
    </source>
</evidence>
<keyword evidence="3" id="KW-0233">DNA recombination</keyword>
<feature type="domain" description="Resolvase/invertase-type recombinase catalytic" evidence="7">
    <location>
        <begin position="2"/>
        <end position="155"/>
    </location>
</feature>
<dbReference type="GO" id="GO:0000150">
    <property type="term" value="F:DNA strand exchange activity"/>
    <property type="evidence" value="ECO:0007669"/>
    <property type="project" value="InterPro"/>
</dbReference>
<evidence type="ECO:0000313" key="9">
    <source>
        <dbReference type="Proteomes" id="UP000442695"/>
    </source>
</evidence>
<dbReference type="InterPro" id="IPR050639">
    <property type="entry name" value="SSR_resolvase"/>
</dbReference>